<organism evidence="1 2">
    <name type="scientific">Fulvitalea axinellae</name>
    <dbReference type="NCBI Taxonomy" id="1182444"/>
    <lineage>
        <taxon>Bacteria</taxon>
        <taxon>Pseudomonadati</taxon>
        <taxon>Bacteroidota</taxon>
        <taxon>Cytophagia</taxon>
        <taxon>Cytophagales</taxon>
        <taxon>Persicobacteraceae</taxon>
        <taxon>Fulvitalea</taxon>
    </lineage>
</organism>
<dbReference type="AlphaFoldDB" id="A0AAU9CJL4"/>
<evidence type="ECO:0000313" key="2">
    <source>
        <dbReference type="Proteomes" id="UP001348817"/>
    </source>
</evidence>
<reference evidence="1 2" key="1">
    <citation type="submission" date="2021-12" db="EMBL/GenBank/DDBJ databases">
        <title>Genome sequencing of bacteria with rrn-lacking chromosome and rrn-plasmid.</title>
        <authorList>
            <person name="Anda M."/>
            <person name="Iwasaki W."/>
        </authorList>
    </citation>
    <scope>NUCLEOTIDE SEQUENCE [LARGE SCALE GENOMIC DNA]</scope>
    <source>
        <strain evidence="1 2">DSM 100852</strain>
    </source>
</reference>
<evidence type="ECO:0000313" key="1">
    <source>
        <dbReference type="EMBL" id="BDD08067.1"/>
    </source>
</evidence>
<dbReference type="Proteomes" id="UP001348817">
    <property type="component" value="Chromosome"/>
</dbReference>
<dbReference type="EMBL" id="AP025314">
    <property type="protein sequence ID" value="BDD08067.1"/>
    <property type="molecule type" value="Genomic_DNA"/>
</dbReference>
<accession>A0AAU9CJL4</accession>
<gene>
    <name evidence="1" type="ORF">FUAX_04990</name>
</gene>
<dbReference type="InterPro" id="IPR008993">
    <property type="entry name" value="TIMP-like_OB-fold"/>
</dbReference>
<proteinExistence type="predicted"/>
<name>A0AAU9CJL4_9BACT</name>
<sequence>MCAMLQSFDLQIYDMSETIVEVKVIEKKDNCEATLNQKDSIGEFDIFTQLLNDFTEFEIEIVEVFKGDINKSITTLRASDINSSCFWEPEVGKSYVLYTGKTINSADGNILEIEGCQRRIRNDQTNYTSEIQALKILKDKKEGFFIVDQSELLNQKKGYYITLKGSHKNGQRHGKWVLAEPINYSNSSAKVKSRIFVLKYKHGKLFFAKHFEPNNSFAKNYYMARWKFFFNK</sequence>
<dbReference type="KEGG" id="fax:FUAX_04990"/>
<keyword evidence="2" id="KW-1185">Reference proteome</keyword>
<dbReference type="Gene3D" id="2.40.50.120">
    <property type="match status" value="1"/>
</dbReference>
<protein>
    <submittedName>
        <fullName evidence="1">Uncharacterized protein</fullName>
    </submittedName>
</protein>